<evidence type="ECO:0000259" key="6">
    <source>
        <dbReference type="Pfam" id="PF07686"/>
    </source>
</evidence>
<dbReference type="Ensembl" id="ENSNGAT00000014458.1">
    <property type="protein sequence ID" value="ENSNGAP00000008950.1"/>
    <property type="gene ID" value="ENSNGAG00000011786.1"/>
</dbReference>
<feature type="transmembrane region" description="Helical" evidence="4">
    <location>
        <begin position="156"/>
        <end position="183"/>
    </location>
</feature>
<dbReference type="Pfam" id="PF07686">
    <property type="entry name" value="V-set"/>
    <property type="match status" value="1"/>
</dbReference>
<feature type="chain" id="PRO_5034701358" evidence="5">
    <location>
        <begin position="23"/>
        <end position="293"/>
    </location>
</feature>
<gene>
    <name evidence="7" type="primary">LOC103738115</name>
</gene>
<dbReference type="Gene3D" id="2.60.40.10">
    <property type="entry name" value="Immunoglobulins"/>
    <property type="match status" value="1"/>
</dbReference>
<evidence type="ECO:0000256" key="4">
    <source>
        <dbReference type="SAM" id="Phobius"/>
    </source>
</evidence>
<feature type="domain" description="Immunoglobulin V-set" evidence="6">
    <location>
        <begin position="28"/>
        <end position="125"/>
    </location>
</feature>
<evidence type="ECO:0000256" key="1">
    <source>
        <dbReference type="ARBA" id="ARBA00022729"/>
    </source>
</evidence>
<proteinExistence type="predicted"/>
<dbReference type="Proteomes" id="UP000694381">
    <property type="component" value="Unassembled WGS sequence"/>
</dbReference>
<dbReference type="GO" id="GO:0009986">
    <property type="term" value="C:cell surface"/>
    <property type="evidence" value="ECO:0007669"/>
    <property type="project" value="TreeGrafter"/>
</dbReference>
<dbReference type="InterPro" id="IPR013783">
    <property type="entry name" value="Ig-like_fold"/>
</dbReference>
<sequence length="293" mass="32704">VWEVTYLLSPILLVFLTSGSWTQKIELLKAVEGHNVSVACRYPSTQRSKVKCWCLKTSERSCNILVDSLRTGMRRPQFSIQDHPEFNYFTVSMTALKVGNTGFYHCGITDSHRMITVLRSVQLLVSNANPPTTSRTSTFLASATSPAFDRSPETNWTWKVIIAGVVVAILLLLGLVILVVLYLRKVRGKAKKVENEPHHIYEDFSGQKEETAGFDEQILSDEDTGGICYASLIHLNHVSPQDSVYSNIQPYLEPAPDPFLSVEYTSIAGNRLQPPKPCPGGQAWELRAEFTGQ</sequence>
<evidence type="ECO:0000256" key="3">
    <source>
        <dbReference type="ARBA" id="ARBA00023319"/>
    </source>
</evidence>
<dbReference type="InterPro" id="IPR052314">
    <property type="entry name" value="Immune_rcpt_domain"/>
</dbReference>
<protein>
    <submittedName>
        <fullName evidence="7">CMRF35-like molecule 7</fullName>
    </submittedName>
</protein>
<keyword evidence="2" id="KW-1015">Disulfide bond</keyword>
<keyword evidence="4" id="KW-1133">Transmembrane helix</keyword>
<evidence type="ECO:0000313" key="7">
    <source>
        <dbReference type="Ensembl" id="ENSNGAP00000008950.1"/>
    </source>
</evidence>
<dbReference type="GeneTree" id="ENSGT00940000153835"/>
<dbReference type="PANTHER" id="PTHR16423">
    <property type="entry name" value="TREM-LIKE TRANSCRIPT PROTEIN"/>
    <property type="match status" value="1"/>
</dbReference>
<evidence type="ECO:0000313" key="8">
    <source>
        <dbReference type="Proteomes" id="UP000694381"/>
    </source>
</evidence>
<evidence type="ECO:0000256" key="5">
    <source>
        <dbReference type="SAM" id="SignalP"/>
    </source>
</evidence>
<keyword evidence="4" id="KW-0472">Membrane</keyword>
<dbReference type="InterPro" id="IPR013106">
    <property type="entry name" value="Ig_V-set"/>
</dbReference>
<keyword evidence="4" id="KW-0812">Transmembrane</keyword>
<dbReference type="OMA" id="YFIVTMT"/>
<name>A0A8C6QWD7_NANGA</name>
<evidence type="ECO:0000256" key="2">
    <source>
        <dbReference type="ARBA" id="ARBA00023157"/>
    </source>
</evidence>
<dbReference type="InterPro" id="IPR036179">
    <property type="entry name" value="Ig-like_dom_sf"/>
</dbReference>
<feature type="signal peptide" evidence="5">
    <location>
        <begin position="1"/>
        <end position="22"/>
    </location>
</feature>
<reference evidence="7" key="1">
    <citation type="submission" date="2025-08" db="UniProtKB">
        <authorList>
            <consortium name="Ensembl"/>
        </authorList>
    </citation>
    <scope>IDENTIFICATION</scope>
</reference>
<dbReference type="GO" id="GO:0038023">
    <property type="term" value="F:signaling receptor activity"/>
    <property type="evidence" value="ECO:0007669"/>
    <property type="project" value="TreeGrafter"/>
</dbReference>
<dbReference type="PANTHER" id="PTHR16423:SF10">
    <property type="entry name" value="CRKD-BINDING PROTEIN-RELATED"/>
    <property type="match status" value="1"/>
</dbReference>
<keyword evidence="1 5" id="KW-0732">Signal</keyword>
<dbReference type="SUPFAM" id="SSF48726">
    <property type="entry name" value="Immunoglobulin"/>
    <property type="match status" value="1"/>
</dbReference>
<keyword evidence="8" id="KW-1185">Reference proteome</keyword>
<organism evidence="7 8">
    <name type="scientific">Nannospalax galili</name>
    <name type="common">Northern Israeli blind subterranean mole rat</name>
    <name type="synonym">Spalax galili</name>
    <dbReference type="NCBI Taxonomy" id="1026970"/>
    <lineage>
        <taxon>Eukaryota</taxon>
        <taxon>Metazoa</taxon>
        <taxon>Chordata</taxon>
        <taxon>Craniata</taxon>
        <taxon>Vertebrata</taxon>
        <taxon>Euteleostomi</taxon>
        <taxon>Mammalia</taxon>
        <taxon>Eutheria</taxon>
        <taxon>Euarchontoglires</taxon>
        <taxon>Glires</taxon>
        <taxon>Rodentia</taxon>
        <taxon>Myomorpha</taxon>
        <taxon>Muroidea</taxon>
        <taxon>Spalacidae</taxon>
        <taxon>Spalacinae</taxon>
        <taxon>Nannospalax</taxon>
    </lineage>
</organism>
<keyword evidence="3" id="KW-0393">Immunoglobulin domain</keyword>
<accession>A0A8C6QWD7</accession>
<reference evidence="7" key="2">
    <citation type="submission" date="2025-09" db="UniProtKB">
        <authorList>
            <consortium name="Ensembl"/>
        </authorList>
    </citation>
    <scope>IDENTIFICATION</scope>
</reference>
<dbReference type="AlphaFoldDB" id="A0A8C6QWD7"/>